<keyword evidence="2" id="KW-0472">Membrane</keyword>
<feature type="region of interest" description="Disordered" evidence="1">
    <location>
        <begin position="590"/>
        <end position="656"/>
    </location>
</feature>
<evidence type="ECO:0000256" key="3">
    <source>
        <dbReference type="SAM" id="SignalP"/>
    </source>
</evidence>
<keyword evidence="2" id="KW-1133">Transmembrane helix</keyword>
<protein>
    <submittedName>
        <fullName evidence="4">Uncharacterized protein</fullName>
    </submittedName>
</protein>
<dbReference type="VEuPathDB" id="CryptoDB:Cvel_21350"/>
<feature type="compositionally biased region" description="Basic and acidic residues" evidence="1">
    <location>
        <begin position="260"/>
        <end position="269"/>
    </location>
</feature>
<proteinExistence type="predicted"/>
<accession>A0A0G4GCX4</accession>
<name>A0A0G4GCX4_9ALVE</name>
<organism evidence="4">
    <name type="scientific">Chromera velia CCMP2878</name>
    <dbReference type="NCBI Taxonomy" id="1169474"/>
    <lineage>
        <taxon>Eukaryota</taxon>
        <taxon>Sar</taxon>
        <taxon>Alveolata</taxon>
        <taxon>Colpodellida</taxon>
        <taxon>Chromeraceae</taxon>
        <taxon>Chromera</taxon>
    </lineage>
</organism>
<sequence>MNRGRRLTLLTSLLWCFALLGFEQRGSRRFAHVAAATDFCAGVDGGSCSLEPVAVEVSEEATVTSVVEEEHTDVIVQEIREINKLIELQQRKVVLLEHLRTSLTDGTLQGVSPENKRLLLEKIPDLSALPDERQASASPEGRMDDFLMRRGTIPPPEGKFIDMRWLPVRPKPSGSRTAEDGPPALLVVLSDDGAGGVLSVWLPSGVLVHEFSLGLAGAPLKMALSPSLDDQVIVTLDTSGAVRLFSVRVRPPRRGGSPPPREKEEKGEGESSLQRESAKMRSGFGLPNVNVTAEWMWGQQKEKGGEEQNSPEKEKGKEADGSGISGLVDPLEVTSLQIVQSRGVKTIVLGDSLGGLTVITRGGEVRGRVKVTDEEGGVRGLFAQPSNLYFRTKTSVALFAPSAMEVAGTPCAPGWPSPPSAMSATIGAGQKIIVGLEDGTTVVYEGGKEKGCRLAFKLTSARGDGQTSVFTDLFPLRGYVFGFSTLGDGSSEMTAWNVTSDGGGVLFKQKFSYGSWAPFRRPGVAGLVALREEGKGGVPEGSLVVFETVLPPPGGKAGGPFDFFSNVRIPMILVAVVVLGLFHFNKQRKQRGAMEGEAAERMMRSGRDRPGIGRGKYDFEEEGAGGSLGHTGSALSSAFPSHGHGHGGFKKSSGGGFGSGGGAPKCPFAALAQQQKRMAELSSGLNSIGEQLGGIGEVDDEDDDDDDLDVGSSPAAAAAR</sequence>
<feature type="region of interest" description="Disordered" evidence="1">
    <location>
        <begin position="673"/>
        <end position="720"/>
    </location>
</feature>
<keyword evidence="3" id="KW-0732">Signal</keyword>
<reference evidence="4" key="1">
    <citation type="submission" date="2014-11" db="EMBL/GenBank/DDBJ databases">
        <authorList>
            <person name="Otto D Thomas"/>
            <person name="Naeem Raeece"/>
        </authorList>
    </citation>
    <scope>NUCLEOTIDE SEQUENCE</scope>
</reference>
<feature type="compositionally biased region" description="Basic and acidic residues" evidence="1">
    <location>
        <begin position="592"/>
        <end position="618"/>
    </location>
</feature>
<gene>
    <name evidence="4" type="ORF">Cvel_21350</name>
</gene>
<keyword evidence="2" id="KW-0812">Transmembrane</keyword>
<feature type="compositionally biased region" description="Acidic residues" evidence="1">
    <location>
        <begin position="697"/>
        <end position="709"/>
    </location>
</feature>
<feature type="chain" id="PRO_5005190292" evidence="3">
    <location>
        <begin position="22"/>
        <end position="720"/>
    </location>
</feature>
<feature type="transmembrane region" description="Helical" evidence="2">
    <location>
        <begin position="567"/>
        <end position="584"/>
    </location>
</feature>
<dbReference type="EMBL" id="CDMZ01001097">
    <property type="protein sequence ID" value="CEM27135.1"/>
    <property type="molecule type" value="Genomic_DNA"/>
</dbReference>
<feature type="region of interest" description="Disordered" evidence="1">
    <location>
        <begin position="247"/>
        <end position="283"/>
    </location>
</feature>
<feature type="region of interest" description="Disordered" evidence="1">
    <location>
        <begin position="300"/>
        <end position="325"/>
    </location>
</feature>
<feature type="compositionally biased region" description="Basic and acidic residues" evidence="1">
    <location>
        <begin position="300"/>
        <end position="320"/>
    </location>
</feature>
<feature type="signal peptide" evidence="3">
    <location>
        <begin position="1"/>
        <end position="21"/>
    </location>
</feature>
<dbReference type="AlphaFoldDB" id="A0A0G4GCX4"/>
<evidence type="ECO:0000256" key="1">
    <source>
        <dbReference type="SAM" id="MobiDB-lite"/>
    </source>
</evidence>
<evidence type="ECO:0000256" key="2">
    <source>
        <dbReference type="SAM" id="Phobius"/>
    </source>
</evidence>
<evidence type="ECO:0000313" key="4">
    <source>
        <dbReference type="EMBL" id="CEM27135.1"/>
    </source>
</evidence>